<dbReference type="AlphaFoldDB" id="A0AAE1L9L0"/>
<reference evidence="2" key="2">
    <citation type="journal article" date="2023" name="BMC Genomics">
        <title>Pest status, molecular evolution, and epigenetic factors derived from the genome assembly of Frankliniella fusca, a thysanopteran phytovirus vector.</title>
        <authorList>
            <person name="Catto M.A."/>
            <person name="Labadie P.E."/>
            <person name="Jacobson A.L."/>
            <person name="Kennedy G.G."/>
            <person name="Srinivasan R."/>
            <person name="Hunt B.G."/>
        </authorList>
    </citation>
    <scope>NUCLEOTIDE SEQUENCE</scope>
    <source>
        <strain evidence="2">PL_HMW_Pooled</strain>
    </source>
</reference>
<dbReference type="PANTHER" id="PTHR23279:SF36">
    <property type="entry name" value="DEFECTIVE PROBOSCIS EXTENSION RESPONSE 9, ISOFORM A"/>
    <property type="match status" value="1"/>
</dbReference>
<dbReference type="InterPro" id="IPR037448">
    <property type="entry name" value="Zig-8"/>
</dbReference>
<keyword evidence="3" id="KW-1185">Reference proteome</keyword>
<dbReference type="SUPFAM" id="SSF48726">
    <property type="entry name" value="Immunoglobulin"/>
    <property type="match status" value="1"/>
</dbReference>
<feature type="domain" description="Ig-like" evidence="1">
    <location>
        <begin position="70"/>
        <end position="197"/>
    </location>
</feature>
<sequence>MASPDLPPYVLCLSRAGSGLEADDTVTNRVLFRLAGGKMGKTENRSRSCWVGLGLLIYLPYKNMDAIKRPRKMLVAACTPPRCFEEVQSSRSATISLSYPRCAIPVLLLAPPHPHLSWTQTWNLVSWVRHRDIHLLTVARYTYTNDQRFRATHAAQSDDWILQLKYPQHRDAGIYECQVSTTPHLSHFIHLSVVAISSNFARRYSSAPAPRKFFSDRVRLSDINKPCFDTFDPKLGLQEEFFGMFSKKLQN</sequence>
<dbReference type="Proteomes" id="UP001219518">
    <property type="component" value="Unassembled WGS sequence"/>
</dbReference>
<dbReference type="InterPro" id="IPR013783">
    <property type="entry name" value="Ig-like_fold"/>
</dbReference>
<protein>
    <submittedName>
        <fullName evidence="2">Zwei Ig domain protein zig-8</fullName>
    </submittedName>
</protein>
<dbReference type="GO" id="GO:0050808">
    <property type="term" value="P:synapse organization"/>
    <property type="evidence" value="ECO:0007669"/>
    <property type="project" value="TreeGrafter"/>
</dbReference>
<dbReference type="PROSITE" id="PS50835">
    <property type="entry name" value="IG_LIKE"/>
    <property type="match status" value="1"/>
</dbReference>
<dbReference type="GO" id="GO:0032589">
    <property type="term" value="C:neuron projection membrane"/>
    <property type="evidence" value="ECO:0007669"/>
    <property type="project" value="TreeGrafter"/>
</dbReference>
<gene>
    <name evidence="2" type="ORF">KUF71_004506</name>
</gene>
<name>A0AAE1L9L0_9NEOP</name>
<dbReference type="EMBL" id="JAHWGI010000287">
    <property type="protein sequence ID" value="KAK3911826.1"/>
    <property type="molecule type" value="Genomic_DNA"/>
</dbReference>
<evidence type="ECO:0000313" key="3">
    <source>
        <dbReference type="Proteomes" id="UP001219518"/>
    </source>
</evidence>
<dbReference type="PANTHER" id="PTHR23279">
    <property type="entry name" value="DEFECTIVE PROBOSCIS EXTENSION RESPONSE DPR -RELATED"/>
    <property type="match status" value="1"/>
</dbReference>
<dbReference type="InterPro" id="IPR036179">
    <property type="entry name" value="Ig-like_dom_sf"/>
</dbReference>
<organism evidence="2 3">
    <name type="scientific">Frankliniella fusca</name>
    <dbReference type="NCBI Taxonomy" id="407009"/>
    <lineage>
        <taxon>Eukaryota</taxon>
        <taxon>Metazoa</taxon>
        <taxon>Ecdysozoa</taxon>
        <taxon>Arthropoda</taxon>
        <taxon>Hexapoda</taxon>
        <taxon>Insecta</taxon>
        <taxon>Pterygota</taxon>
        <taxon>Neoptera</taxon>
        <taxon>Paraneoptera</taxon>
        <taxon>Thysanoptera</taxon>
        <taxon>Terebrantia</taxon>
        <taxon>Thripoidea</taxon>
        <taxon>Thripidae</taxon>
        <taxon>Frankliniella</taxon>
    </lineage>
</organism>
<evidence type="ECO:0000313" key="2">
    <source>
        <dbReference type="EMBL" id="KAK3911826.1"/>
    </source>
</evidence>
<reference evidence="2" key="1">
    <citation type="submission" date="2021-07" db="EMBL/GenBank/DDBJ databases">
        <authorList>
            <person name="Catto M.A."/>
            <person name="Jacobson A."/>
            <person name="Kennedy G."/>
            <person name="Labadie P."/>
            <person name="Hunt B.G."/>
            <person name="Srinivasan R."/>
        </authorList>
    </citation>
    <scope>NUCLEOTIDE SEQUENCE</scope>
    <source>
        <strain evidence="2">PL_HMW_Pooled</strain>
        <tissue evidence="2">Head</tissue>
    </source>
</reference>
<dbReference type="InterPro" id="IPR007110">
    <property type="entry name" value="Ig-like_dom"/>
</dbReference>
<evidence type="ECO:0000259" key="1">
    <source>
        <dbReference type="PROSITE" id="PS50835"/>
    </source>
</evidence>
<dbReference type="Gene3D" id="2.60.40.10">
    <property type="entry name" value="Immunoglobulins"/>
    <property type="match status" value="1"/>
</dbReference>
<comment type="caution">
    <text evidence="2">The sequence shown here is derived from an EMBL/GenBank/DDBJ whole genome shotgun (WGS) entry which is preliminary data.</text>
</comment>
<proteinExistence type="predicted"/>
<accession>A0AAE1L9L0</accession>